<organism evidence="2 3">
    <name type="scientific">Phanerochaete carnosa (strain HHB-10118-sp)</name>
    <name type="common">White-rot fungus</name>
    <name type="synonym">Peniophora carnosa</name>
    <dbReference type="NCBI Taxonomy" id="650164"/>
    <lineage>
        <taxon>Eukaryota</taxon>
        <taxon>Fungi</taxon>
        <taxon>Dikarya</taxon>
        <taxon>Basidiomycota</taxon>
        <taxon>Agaricomycotina</taxon>
        <taxon>Agaricomycetes</taxon>
        <taxon>Polyporales</taxon>
        <taxon>Phanerochaetaceae</taxon>
        <taxon>Phanerochaete</taxon>
    </lineage>
</organism>
<protein>
    <submittedName>
        <fullName evidence="2">Uncharacterized protein</fullName>
    </submittedName>
</protein>
<dbReference type="Proteomes" id="UP000008370">
    <property type="component" value="Unassembled WGS sequence"/>
</dbReference>
<accession>K5W492</accession>
<evidence type="ECO:0000256" key="1">
    <source>
        <dbReference type="SAM" id="MobiDB-lite"/>
    </source>
</evidence>
<name>K5W492_PHACS</name>
<sequence>MPRRPLADTPPAVFEREPACPVHLRARPPHSVRGLAASARAQEPARPRERRLRRVAPAPREVDLPEELLGHAAVGARGLAVEERAERVGTEEVRRGEPPEVREARRGRGQRAESGGAAHEEAVVHGAEGGCVAHAHALAEPLLWPGGACEQGMFIHVCERDGAPRAF</sequence>
<dbReference type="AlphaFoldDB" id="K5W492"/>
<gene>
    <name evidence="2" type="ORF">PHACADRAFT_162344</name>
</gene>
<dbReference type="InParanoid" id="K5W492"/>
<feature type="region of interest" description="Disordered" evidence="1">
    <location>
        <begin position="25"/>
        <end position="58"/>
    </location>
</feature>
<dbReference type="GeneID" id="18909218"/>
<dbReference type="KEGG" id="pco:PHACADRAFT_162344"/>
<reference evidence="2 3" key="1">
    <citation type="journal article" date="2012" name="BMC Genomics">
        <title>Comparative genomics of the white-rot fungi, Phanerochaete carnosa and P. chrysosporium, to elucidate the genetic basis of the distinct wood types they colonize.</title>
        <authorList>
            <person name="Suzuki H."/>
            <person name="MacDonald J."/>
            <person name="Syed K."/>
            <person name="Salamov A."/>
            <person name="Hori C."/>
            <person name="Aerts A."/>
            <person name="Henrissat B."/>
            <person name="Wiebenga A."/>
            <person name="vanKuyk P.A."/>
            <person name="Barry K."/>
            <person name="Lindquist E."/>
            <person name="LaButti K."/>
            <person name="Lapidus A."/>
            <person name="Lucas S."/>
            <person name="Coutinho P."/>
            <person name="Gong Y."/>
            <person name="Samejima M."/>
            <person name="Mahadevan R."/>
            <person name="Abou-Zaid M."/>
            <person name="de Vries R.P."/>
            <person name="Igarashi K."/>
            <person name="Yadav J.S."/>
            <person name="Grigoriev I.V."/>
            <person name="Master E.R."/>
        </authorList>
    </citation>
    <scope>NUCLEOTIDE SEQUENCE [LARGE SCALE GENOMIC DNA]</scope>
    <source>
        <strain evidence="2 3">HHB-10118-sp</strain>
    </source>
</reference>
<evidence type="ECO:0000313" key="3">
    <source>
        <dbReference type="Proteomes" id="UP000008370"/>
    </source>
</evidence>
<dbReference type="EMBL" id="JH930473">
    <property type="protein sequence ID" value="EKM53965.1"/>
    <property type="molecule type" value="Genomic_DNA"/>
</dbReference>
<keyword evidence="3" id="KW-1185">Reference proteome</keyword>
<feature type="compositionally biased region" description="Basic and acidic residues" evidence="1">
    <location>
        <begin position="85"/>
        <end position="106"/>
    </location>
</feature>
<proteinExistence type="predicted"/>
<dbReference type="RefSeq" id="XP_007396672.1">
    <property type="nucleotide sequence ID" value="XM_007396610.1"/>
</dbReference>
<evidence type="ECO:0000313" key="2">
    <source>
        <dbReference type="EMBL" id="EKM53965.1"/>
    </source>
</evidence>
<feature type="region of interest" description="Disordered" evidence="1">
    <location>
        <begin position="85"/>
        <end position="120"/>
    </location>
</feature>
<dbReference type="HOGENOM" id="CLU_1595130_0_0_1"/>